<proteinExistence type="predicted"/>
<evidence type="ECO:0000259" key="2">
    <source>
        <dbReference type="Pfam" id="PF20586"/>
    </source>
</evidence>
<name>A0A8X8KEI7_ACIFI</name>
<dbReference type="RefSeq" id="WP_215885937.1">
    <property type="nucleotide sequence ID" value="NZ_CP134225.1"/>
</dbReference>
<reference evidence="3" key="1">
    <citation type="journal article" date="2021" name="ISME J.">
        <title>Genomic evolution of the class Acidithiobacillia: deep-branching Proteobacteria living in extreme acidic conditions.</title>
        <authorList>
            <person name="Moya-Beltran A."/>
            <person name="Beard S."/>
            <person name="Rojas-Villalobos C."/>
            <person name="Issotta F."/>
            <person name="Gallardo Y."/>
            <person name="Ulloa R."/>
            <person name="Giaveno A."/>
            <person name="Degli Esposti M."/>
            <person name="Johnson D.B."/>
            <person name="Quatrini R."/>
        </authorList>
    </citation>
    <scope>NUCLEOTIDE SEQUENCE</scope>
    <source>
        <strain evidence="3">DSM 583</strain>
    </source>
</reference>
<comment type="caution">
    <text evidence="3">The sequence shown here is derived from an EMBL/GenBank/DDBJ whole genome shotgun (WGS) entry which is preliminary data.</text>
</comment>
<dbReference type="Proteomes" id="UP000887300">
    <property type="component" value="Unassembled WGS sequence"/>
</dbReference>
<dbReference type="InterPro" id="IPR046738">
    <property type="entry name" value="DUF6788"/>
</dbReference>
<dbReference type="Pfam" id="PF20586">
    <property type="entry name" value="DUF6788"/>
    <property type="match status" value="1"/>
</dbReference>
<evidence type="ECO:0000259" key="1">
    <source>
        <dbReference type="Pfam" id="PF12281"/>
    </source>
</evidence>
<feature type="domain" description="Nucleotidyltransferase-like" evidence="1">
    <location>
        <begin position="106"/>
        <end position="305"/>
    </location>
</feature>
<accession>A0A8X8KEI7</accession>
<gene>
    <name evidence="3" type="ORF">HF568_16705</name>
</gene>
<evidence type="ECO:0000313" key="3">
    <source>
        <dbReference type="EMBL" id="MBU2724794.1"/>
    </source>
</evidence>
<dbReference type="EMBL" id="JABBHS010000514">
    <property type="protein sequence ID" value="MBU2724794.1"/>
    <property type="molecule type" value="Genomic_DNA"/>
</dbReference>
<dbReference type="InterPro" id="IPR058575">
    <property type="entry name" value="NTP_transf_8_dom"/>
</dbReference>
<evidence type="ECO:0000313" key="4">
    <source>
        <dbReference type="Proteomes" id="UP000887300"/>
    </source>
</evidence>
<dbReference type="Pfam" id="PF12281">
    <property type="entry name" value="NTP_transf_8"/>
    <property type="match status" value="1"/>
</dbReference>
<feature type="domain" description="DUF6788" evidence="2">
    <location>
        <begin position="34"/>
        <end position="67"/>
    </location>
</feature>
<dbReference type="AlphaFoldDB" id="A0A8X8KEI7"/>
<organism evidence="3 4">
    <name type="scientific">Acidithiobacillus ferridurans</name>
    <dbReference type="NCBI Taxonomy" id="1232575"/>
    <lineage>
        <taxon>Bacteria</taxon>
        <taxon>Pseudomonadati</taxon>
        <taxon>Pseudomonadota</taxon>
        <taxon>Acidithiobacillia</taxon>
        <taxon>Acidithiobacillales</taxon>
        <taxon>Acidithiobacillaceae</taxon>
        <taxon>Acidithiobacillus</taxon>
    </lineage>
</organism>
<sequence length="350" mass="39088">MSKSLSLQAHNLYAQLLDAAMHSELARLGLLSADGCVIRKTVRGREYLYYQYRENGKQKQSYVGPASDAHDRFLSEWQQERSSAQKLSAMFIRGGGYQLDSFASGLLDSFATHGLFAGGGVLVGTYAFLAYQNMLGVRWSEALMTTDVDIARDRHHVDLAILPGHQIAVQEIMGTLRPEMKPIFDVMRGTRQIVAYAGTDGQSRLDLLTPMVGKESVDPVYVPALKSFAEPLRFLDYLIEDAQYAVAINRHMQPILIMVPNPARFALHKLLISQKRPKGQEAKSIKDILQADQLLGFLIERSSRSYDIVEAWEGLHQRGKKWVTPVCAGMARCSDTVRVWMDAHGISSKA</sequence>
<protein>
    <submittedName>
        <fullName evidence="3">Uncharacterized protein</fullName>
    </submittedName>
</protein>